<organism evidence="1 2">
    <name type="scientific">Panagrolaimus sp. PS1159</name>
    <dbReference type="NCBI Taxonomy" id="55785"/>
    <lineage>
        <taxon>Eukaryota</taxon>
        <taxon>Metazoa</taxon>
        <taxon>Ecdysozoa</taxon>
        <taxon>Nematoda</taxon>
        <taxon>Chromadorea</taxon>
        <taxon>Rhabditida</taxon>
        <taxon>Tylenchina</taxon>
        <taxon>Panagrolaimomorpha</taxon>
        <taxon>Panagrolaimoidea</taxon>
        <taxon>Panagrolaimidae</taxon>
        <taxon>Panagrolaimus</taxon>
    </lineage>
</organism>
<dbReference type="WBParaSite" id="PS1159_v2.g5479.t1">
    <property type="protein sequence ID" value="PS1159_v2.g5479.t1"/>
    <property type="gene ID" value="PS1159_v2.g5479"/>
</dbReference>
<dbReference type="Proteomes" id="UP000887580">
    <property type="component" value="Unplaced"/>
</dbReference>
<reference evidence="2" key="1">
    <citation type="submission" date="2022-11" db="UniProtKB">
        <authorList>
            <consortium name="WormBaseParasite"/>
        </authorList>
    </citation>
    <scope>IDENTIFICATION</scope>
</reference>
<name>A0AC35GHX3_9BILA</name>
<evidence type="ECO:0000313" key="1">
    <source>
        <dbReference type="Proteomes" id="UP000887580"/>
    </source>
</evidence>
<evidence type="ECO:0000313" key="2">
    <source>
        <dbReference type="WBParaSite" id="PS1159_v2.g5479.t1"/>
    </source>
</evidence>
<sequence length="557" mass="61091">MFGAFNMSPPFEISHHPLGVSSASSTASTALMDLESSTMSMIPNTSSSSASMSPTSRKFGPRKLCKICAEEATSNHFGALSCHACAAFFRRTVAFRRTYSCRHQQKCKLVNVSPRRMCKYCRLARCLAIGMQPCEVRSNGLGGSSSSSSNAMLNANNPPRPQDSPSNHSDQASSSSSSAQSPQLNGMQQAICEMFNVPQDTSNLTTLLNSKREVIFNRARLGVYNSNTLPQPSEYKPAESFCLLRAMILESAVCTAFLNSSGLSDYLSGRDQQTLLDQALTTWINMDVCNLTTRNNGTEQDRAFCINDQFVDVNLQFLEKMYGLDKSIRSAQWIARLTKPFWQKVLDLAKLLESSKLDEYEFAALAQLTLIRIACETSGNISETQMNLAPYVSNLMKDIQQYYTDNYSAENATIKLGTLVQLVSEMQELRTIYNKHVMILFLSNKRSNEEHNGPAWMPIMNHDELLKIASTGSAPLPNGLASILATTTISPHASSSSLSSTAAPSPLQYVSSASSAATTESLNYLLLSNNITSFPHPQPMSSTTLISTVPTTFSHLF</sequence>
<protein>
    <submittedName>
        <fullName evidence="2">Uncharacterized protein</fullName>
    </submittedName>
</protein>
<proteinExistence type="predicted"/>
<accession>A0AC35GHX3</accession>